<reference evidence="3 4" key="1">
    <citation type="submission" date="2020-08" db="EMBL/GenBank/DDBJ databases">
        <title>Genomic Encyclopedia of Type Strains, Phase IV (KMG-IV): sequencing the most valuable type-strain genomes for metagenomic binning, comparative biology and taxonomic classification.</title>
        <authorList>
            <person name="Goeker M."/>
        </authorList>
    </citation>
    <scope>NUCLEOTIDE SEQUENCE [LARGE SCALE GENOMIC DNA]</scope>
    <source>
        <strain evidence="3 4">DSM 11275</strain>
    </source>
</reference>
<name>A0A7W8C554_9BACT</name>
<proteinExistence type="predicted"/>
<feature type="compositionally biased region" description="Low complexity" evidence="1">
    <location>
        <begin position="105"/>
        <end position="125"/>
    </location>
</feature>
<feature type="signal peptide" evidence="2">
    <location>
        <begin position="1"/>
        <end position="19"/>
    </location>
</feature>
<organism evidence="3 4">
    <name type="scientific">Desulfovibrio intestinalis</name>
    <dbReference type="NCBI Taxonomy" id="58621"/>
    <lineage>
        <taxon>Bacteria</taxon>
        <taxon>Pseudomonadati</taxon>
        <taxon>Thermodesulfobacteriota</taxon>
        <taxon>Desulfovibrionia</taxon>
        <taxon>Desulfovibrionales</taxon>
        <taxon>Desulfovibrionaceae</taxon>
        <taxon>Desulfovibrio</taxon>
    </lineage>
</organism>
<keyword evidence="2" id="KW-0732">Signal</keyword>
<dbReference type="RefSeq" id="WP_183719905.1">
    <property type="nucleotide sequence ID" value="NZ_JACHGO010000005.1"/>
</dbReference>
<comment type="caution">
    <text evidence="3">The sequence shown here is derived from an EMBL/GenBank/DDBJ whole genome shotgun (WGS) entry which is preliminary data.</text>
</comment>
<feature type="chain" id="PRO_5031513133" evidence="2">
    <location>
        <begin position="20"/>
        <end position="125"/>
    </location>
</feature>
<evidence type="ECO:0000256" key="1">
    <source>
        <dbReference type="SAM" id="MobiDB-lite"/>
    </source>
</evidence>
<feature type="region of interest" description="Disordered" evidence="1">
    <location>
        <begin position="97"/>
        <end position="125"/>
    </location>
</feature>
<dbReference type="EMBL" id="JACHGO010000005">
    <property type="protein sequence ID" value="MBB5143940.1"/>
    <property type="molecule type" value="Genomic_DNA"/>
</dbReference>
<evidence type="ECO:0000313" key="3">
    <source>
        <dbReference type="EMBL" id="MBB5143940.1"/>
    </source>
</evidence>
<dbReference type="Proteomes" id="UP000539075">
    <property type="component" value="Unassembled WGS sequence"/>
</dbReference>
<evidence type="ECO:0000256" key="2">
    <source>
        <dbReference type="SAM" id="SignalP"/>
    </source>
</evidence>
<evidence type="ECO:0000313" key="4">
    <source>
        <dbReference type="Proteomes" id="UP000539075"/>
    </source>
</evidence>
<sequence length="125" mass="13146">MRALAALVILCMISLLANAFLAWRLSNAGDEIERLELTVTSFRAARQADSLAQSLRDRLYQEAHENAQTKYDAINGVSDDLPDDAWLDALRRGLRPTGGDGGADAAGKPDAANAAPGTAGGANAH</sequence>
<accession>A0A7W8C554</accession>
<gene>
    <name evidence="3" type="ORF">HNQ38_002040</name>
</gene>
<protein>
    <submittedName>
        <fullName evidence="3">Uncharacterized protein</fullName>
    </submittedName>
</protein>
<dbReference type="AlphaFoldDB" id="A0A7W8C554"/>
<keyword evidence="4" id="KW-1185">Reference proteome</keyword>